<feature type="transmembrane region" description="Helical" evidence="1">
    <location>
        <begin position="25"/>
        <end position="42"/>
    </location>
</feature>
<sequence>MLNPALSREIFFISYCIQQKREDKPFIFIFREMLGIFLIFFMNDSRTSTF</sequence>
<dbReference type="KEGG" id="bqy:MUS_1914"/>
<dbReference type="Proteomes" id="UP000002878">
    <property type="component" value="Chromosome"/>
</dbReference>
<reference evidence="2 3" key="1">
    <citation type="journal article" date="2012" name="J. Biotechnol.">
        <title>Genome sequence of the plant growth promoting strain Bacillus amyloliquefaciens subsp. plantarum B9601-Y2 and expression of mersacidin and other secondary metabolites.</title>
        <authorList>
            <person name="He P."/>
            <person name="Hao K."/>
            <person name="Blom J."/>
            <person name="Ruckert C."/>
            <person name="Vater J."/>
            <person name="Mao Z."/>
            <person name="Wu Y."/>
            <person name="Hou M."/>
            <person name="He P."/>
            <person name="He Y."/>
            <person name="Borriss R."/>
        </authorList>
    </citation>
    <scope>NUCLEOTIDE SEQUENCE [LARGE SCALE GENOMIC DNA]</scope>
    <source>
        <strain evidence="2">Y2</strain>
    </source>
</reference>
<keyword evidence="1" id="KW-0472">Membrane</keyword>
<dbReference type="AlphaFoldDB" id="I2C5H5"/>
<accession>I2C5H5</accession>
<proteinExistence type="predicted"/>
<name>I2C5H5_BACAY</name>
<keyword evidence="1" id="KW-0812">Transmembrane</keyword>
<dbReference type="EMBL" id="CP003332">
    <property type="protein sequence ID" value="AFJ61899.1"/>
    <property type="molecule type" value="Genomic_DNA"/>
</dbReference>
<protein>
    <submittedName>
        <fullName evidence="2">Uncharacterized protein</fullName>
    </submittedName>
</protein>
<evidence type="ECO:0000313" key="3">
    <source>
        <dbReference type="Proteomes" id="UP000002878"/>
    </source>
</evidence>
<organism evidence="2 3">
    <name type="scientific">Bacillus amyloliquefaciens (strain Y2)</name>
    <name type="common">Bacillus amyloliquefaciens subsp. plantarum (strain B9601-Y2)</name>
    <dbReference type="NCBI Taxonomy" id="1155777"/>
    <lineage>
        <taxon>Bacteria</taxon>
        <taxon>Bacillati</taxon>
        <taxon>Bacillota</taxon>
        <taxon>Bacilli</taxon>
        <taxon>Bacillales</taxon>
        <taxon>Bacillaceae</taxon>
        <taxon>Bacillus</taxon>
        <taxon>Bacillus amyloliquefaciens group</taxon>
    </lineage>
</organism>
<keyword evidence="1" id="KW-1133">Transmembrane helix</keyword>
<gene>
    <name evidence="2" type="ORF">MUS_1914</name>
</gene>
<evidence type="ECO:0000256" key="1">
    <source>
        <dbReference type="SAM" id="Phobius"/>
    </source>
</evidence>
<dbReference type="HOGENOM" id="CLU_200217_0_0_9"/>
<evidence type="ECO:0000313" key="2">
    <source>
        <dbReference type="EMBL" id="AFJ61899.1"/>
    </source>
</evidence>